<protein>
    <submittedName>
        <fullName evidence="1">Uncharacterized protein</fullName>
    </submittedName>
</protein>
<evidence type="ECO:0000313" key="2">
    <source>
        <dbReference type="Proteomes" id="UP001500393"/>
    </source>
</evidence>
<name>A0ABP4QCH9_9ACTN</name>
<sequence length="73" mass="8827">MAVLLRRAQSGHRPKLPEDIMQFYTPDSLQAEISWRQERITRDFQRRLWFQRRPAQRVKQQPCLPAVQARHAM</sequence>
<evidence type="ECO:0000313" key="1">
    <source>
        <dbReference type="EMBL" id="GAA1606627.1"/>
    </source>
</evidence>
<dbReference type="EMBL" id="BAAAOS010000056">
    <property type="protein sequence ID" value="GAA1606627.1"/>
    <property type="molecule type" value="Genomic_DNA"/>
</dbReference>
<organism evidence="1 2">
    <name type="scientific">Kribbella sancticallisti</name>
    <dbReference type="NCBI Taxonomy" id="460087"/>
    <lineage>
        <taxon>Bacteria</taxon>
        <taxon>Bacillati</taxon>
        <taxon>Actinomycetota</taxon>
        <taxon>Actinomycetes</taxon>
        <taxon>Propionibacteriales</taxon>
        <taxon>Kribbellaceae</taxon>
        <taxon>Kribbella</taxon>
    </lineage>
</organism>
<dbReference type="Proteomes" id="UP001500393">
    <property type="component" value="Unassembled WGS sequence"/>
</dbReference>
<reference evidence="2" key="1">
    <citation type="journal article" date="2019" name="Int. J. Syst. Evol. Microbiol.">
        <title>The Global Catalogue of Microorganisms (GCM) 10K type strain sequencing project: providing services to taxonomists for standard genome sequencing and annotation.</title>
        <authorList>
            <consortium name="The Broad Institute Genomics Platform"/>
            <consortium name="The Broad Institute Genome Sequencing Center for Infectious Disease"/>
            <person name="Wu L."/>
            <person name="Ma J."/>
        </authorList>
    </citation>
    <scope>NUCLEOTIDE SEQUENCE [LARGE SCALE GENOMIC DNA]</scope>
    <source>
        <strain evidence="2">JCM 14969</strain>
    </source>
</reference>
<gene>
    <name evidence="1" type="ORF">GCM10009789_71170</name>
</gene>
<accession>A0ABP4QCH9</accession>
<comment type="caution">
    <text evidence="1">The sequence shown here is derived from an EMBL/GenBank/DDBJ whole genome shotgun (WGS) entry which is preliminary data.</text>
</comment>
<keyword evidence="2" id="KW-1185">Reference proteome</keyword>
<proteinExistence type="predicted"/>